<dbReference type="Pfam" id="PF00814">
    <property type="entry name" value="TsaD"/>
    <property type="match status" value="1"/>
</dbReference>
<proteinExistence type="predicted"/>
<dbReference type="GO" id="GO:0002949">
    <property type="term" value="P:tRNA threonylcarbamoyladenosine modification"/>
    <property type="evidence" value="ECO:0007669"/>
    <property type="project" value="InterPro"/>
</dbReference>
<feature type="domain" description="Gcp-like" evidence="1">
    <location>
        <begin position="34"/>
        <end position="153"/>
    </location>
</feature>
<dbReference type="Proteomes" id="UP000267654">
    <property type="component" value="Unassembled WGS sequence"/>
</dbReference>
<reference evidence="2 3" key="1">
    <citation type="submission" date="2018-06" db="EMBL/GenBank/DDBJ databases">
        <title>Extensive metabolic versatility and redundancy in microbially diverse, dynamic hydrothermal sediments.</title>
        <authorList>
            <person name="Dombrowski N."/>
            <person name="Teske A."/>
            <person name="Baker B.J."/>
        </authorList>
    </citation>
    <scope>NUCLEOTIDE SEQUENCE [LARGE SCALE GENOMIC DNA]</scope>
    <source>
        <strain evidence="2">B19_G9</strain>
    </source>
</reference>
<dbReference type="EMBL" id="QMQB01000090">
    <property type="protein sequence ID" value="RLE13427.1"/>
    <property type="molecule type" value="Genomic_DNA"/>
</dbReference>
<evidence type="ECO:0000313" key="3">
    <source>
        <dbReference type="Proteomes" id="UP000267654"/>
    </source>
</evidence>
<dbReference type="SUPFAM" id="SSF53067">
    <property type="entry name" value="Actin-like ATPase domain"/>
    <property type="match status" value="1"/>
</dbReference>
<dbReference type="InterPro" id="IPR000905">
    <property type="entry name" value="Gcp-like_dom"/>
</dbReference>
<sequence length="226" mass="25205">MLILGMETSLPEGFVFLAEGGKITNYHKIPPRSSSGYLVPAVKWMLEEKNISINEIKAVVVTTGPGSFTGVRIGVSFAKSLSFCLNIGLIGIPTLDCISFSANCSGIICSLIEGYGGCYFAAFFEKEKKLRKIGNYLFLPVKQIMSMAKKFSPQRVTFILSNRTSFPVINQNDEFYLYKDAIDLDRGMLKIALKRIKNGSLDNPLTLKPVYVSPPRIKRSTRWKIQ</sequence>
<dbReference type="Gene3D" id="3.30.420.40">
    <property type="match status" value="1"/>
</dbReference>
<organism evidence="2 3">
    <name type="scientific">Aerophobetes bacterium</name>
    <dbReference type="NCBI Taxonomy" id="2030807"/>
    <lineage>
        <taxon>Bacteria</taxon>
        <taxon>Candidatus Aerophobota</taxon>
    </lineage>
</organism>
<dbReference type="Gene3D" id="3.30.420.200">
    <property type="match status" value="1"/>
</dbReference>
<dbReference type="InterPro" id="IPR022496">
    <property type="entry name" value="T6A_TsaB"/>
</dbReference>
<dbReference type="AlphaFoldDB" id="A0A662DG17"/>
<keyword evidence="2" id="KW-0808">Transferase</keyword>
<dbReference type="GO" id="GO:0016740">
    <property type="term" value="F:transferase activity"/>
    <property type="evidence" value="ECO:0007669"/>
    <property type="project" value="UniProtKB-KW"/>
</dbReference>
<comment type="caution">
    <text evidence="2">The sequence shown here is derived from an EMBL/GenBank/DDBJ whole genome shotgun (WGS) entry which is preliminary data.</text>
</comment>
<evidence type="ECO:0000313" key="2">
    <source>
        <dbReference type="EMBL" id="RLE13427.1"/>
    </source>
</evidence>
<protein>
    <submittedName>
        <fullName evidence="2">tRNA (Adenosine(37)-N6)-threonylcarbamoyltransferase complex dimerization subunit type 1 TsaB</fullName>
    </submittedName>
</protein>
<name>A0A662DG17_UNCAE</name>
<dbReference type="InterPro" id="IPR043129">
    <property type="entry name" value="ATPase_NBD"/>
</dbReference>
<evidence type="ECO:0000259" key="1">
    <source>
        <dbReference type="Pfam" id="PF00814"/>
    </source>
</evidence>
<accession>A0A662DG17</accession>
<dbReference type="NCBIfam" id="TIGR03725">
    <property type="entry name" value="T6A_YeaZ"/>
    <property type="match status" value="1"/>
</dbReference>
<gene>
    <name evidence="2" type="primary">tsaB</name>
    <name evidence="2" type="ORF">DRI96_03005</name>
</gene>